<evidence type="ECO:0000256" key="1">
    <source>
        <dbReference type="ARBA" id="ARBA00010407"/>
    </source>
</evidence>
<dbReference type="GO" id="GO:0016579">
    <property type="term" value="P:protein deubiquitination"/>
    <property type="evidence" value="ECO:0007669"/>
    <property type="project" value="TreeGrafter"/>
</dbReference>
<sequence length="118" mass="13195">FRSLSDQLYGDADHHTFVRQQAVLASGASGQVVQLQMWDVPAAADHFGLRINVLSSYPDTAVLTILPESTKSQRVLWLSFWAEVHYNSLYPRHDPPVKAPSPSRKILGSKMLGRLVPR</sequence>
<keyword evidence="3" id="KW-1185">Reference proteome</keyword>
<evidence type="ECO:0000313" key="2">
    <source>
        <dbReference type="EMBL" id="GFH21257.1"/>
    </source>
</evidence>
<dbReference type="InterPro" id="IPR038765">
    <property type="entry name" value="Papain-like_cys_pep_sf"/>
</dbReference>
<dbReference type="EMBL" id="BLLF01001791">
    <property type="protein sequence ID" value="GFH21257.1"/>
    <property type="molecule type" value="Genomic_DNA"/>
</dbReference>
<dbReference type="Gene3D" id="3.90.70.80">
    <property type="match status" value="1"/>
</dbReference>
<organism evidence="2 3">
    <name type="scientific">Haematococcus lacustris</name>
    <name type="common">Green alga</name>
    <name type="synonym">Haematococcus pluvialis</name>
    <dbReference type="NCBI Taxonomy" id="44745"/>
    <lineage>
        <taxon>Eukaryota</taxon>
        <taxon>Viridiplantae</taxon>
        <taxon>Chlorophyta</taxon>
        <taxon>core chlorophytes</taxon>
        <taxon>Chlorophyceae</taxon>
        <taxon>CS clade</taxon>
        <taxon>Chlamydomonadales</taxon>
        <taxon>Haematococcaceae</taxon>
        <taxon>Haematococcus</taxon>
    </lineage>
</organism>
<gene>
    <name evidence="2" type="ORF">HaLaN_18520</name>
</gene>
<evidence type="ECO:0000313" key="3">
    <source>
        <dbReference type="Proteomes" id="UP000485058"/>
    </source>
</evidence>
<name>A0A699ZEX2_HAELA</name>
<dbReference type="PANTHER" id="PTHR12419">
    <property type="entry name" value="OTU DOMAIN CONTAINING PROTEIN"/>
    <property type="match status" value="1"/>
</dbReference>
<dbReference type="SUPFAM" id="SSF54001">
    <property type="entry name" value="Cysteine proteinases"/>
    <property type="match status" value="1"/>
</dbReference>
<dbReference type="InterPro" id="IPR050704">
    <property type="entry name" value="Peptidase_C85-like"/>
</dbReference>
<comment type="similarity">
    <text evidence="1">Belongs to the peptidase C85 family.</text>
</comment>
<dbReference type="Proteomes" id="UP000485058">
    <property type="component" value="Unassembled WGS sequence"/>
</dbReference>
<reference evidence="2 3" key="1">
    <citation type="submission" date="2020-02" db="EMBL/GenBank/DDBJ databases">
        <title>Draft genome sequence of Haematococcus lacustris strain NIES-144.</title>
        <authorList>
            <person name="Morimoto D."/>
            <person name="Nakagawa S."/>
            <person name="Yoshida T."/>
            <person name="Sawayama S."/>
        </authorList>
    </citation>
    <scope>NUCLEOTIDE SEQUENCE [LARGE SCALE GENOMIC DNA]</scope>
    <source>
        <strain evidence="2 3">NIES-144</strain>
    </source>
</reference>
<feature type="non-terminal residue" evidence="2">
    <location>
        <position position="1"/>
    </location>
</feature>
<dbReference type="PANTHER" id="PTHR12419:SF111">
    <property type="entry name" value="OVARIAN TUMOR DOMAIN-CONTAINING DEUBIQUITINATING ENZYME 9"/>
    <property type="match status" value="1"/>
</dbReference>
<comment type="caution">
    <text evidence="2">The sequence shown here is derived from an EMBL/GenBank/DDBJ whole genome shotgun (WGS) entry which is preliminary data.</text>
</comment>
<dbReference type="AlphaFoldDB" id="A0A699ZEX2"/>
<proteinExistence type="inferred from homology"/>
<dbReference type="GO" id="GO:0004843">
    <property type="term" value="F:cysteine-type deubiquitinase activity"/>
    <property type="evidence" value="ECO:0007669"/>
    <property type="project" value="TreeGrafter"/>
</dbReference>
<accession>A0A699ZEX2</accession>
<protein>
    <submittedName>
        <fullName evidence="2">Otu domain-containing protein</fullName>
    </submittedName>
</protein>